<accession>A0A915AHD7</accession>
<feature type="coiled-coil region" evidence="1">
    <location>
        <begin position="243"/>
        <end position="320"/>
    </location>
</feature>
<dbReference type="WBParaSite" id="PgR008_g143_t01">
    <property type="protein sequence ID" value="PgR008_g143_t01"/>
    <property type="gene ID" value="PgR008_g143"/>
</dbReference>
<keyword evidence="1" id="KW-0175">Coiled coil</keyword>
<dbReference type="CDD" id="cd00821">
    <property type="entry name" value="PH"/>
    <property type="match status" value="1"/>
</dbReference>
<protein>
    <submittedName>
        <fullName evidence="3">PH domain-containing protein</fullName>
    </submittedName>
</protein>
<name>A0A915AHD7_PARUN</name>
<dbReference type="AlphaFoldDB" id="A0A915AHD7"/>
<keyword evidence="2" id="KW-1185">Reference proteome</keyword>
<evidence type="ECO:0000256" key="1">
    <source>
        <dbReference type="SAM" id="Coils"/>
    </source>
</evidence>
<evidence type="ECO:0000313" key="2">
    <source>
        <dbReference type="Proteomes" id="UP000887569"/>
    </source>
</evidence>
<organism evidence="2 3">
    <name type="scientific">Parascaris univalens</name>
    <name type="common">Nematode worm</name>
    <dbReference type="NCBI Taxonomy" id="6257"/>
    <lineage>
        <taxon>Eukaryota</taxon>
        <taxon>Metazoa</taxon>
        <taxon>Ecdysozoa</taxon>
        <taxon>Nematoda</taxon>
        <taxon>Chromadorea</taxon>
        <taxon>Rhabditida</taxon>
        <taxon>Spirurina</taxon>
        <taxon>Ascaridomorpha</taxon>
        <taxon>Ascaridoidea</taxon>
        <taxon>Ascarididae</taxon>
        <taxon>Parascaris</taxon>
    </lineage>
</organism>
<proteinExistence type="predicted"/>
<dbReference type="InterPro" id="IPR011993">
    <property type="entry name" value="PH-like_dom_sf"/>
</dbReference>
<dbReference type="Proteomes" id="UP000887569">
    <property type="component" value="Unplaced"/>
</dbReference>
<dbReference type="SUPFAM" id="SSF50729">
    <property type="entry name" value="PH domain-like"/>
    <property type="match status" value="1"/>
</dbReference>
<dbReference type="Gene3D" id="2.30.29.30">
    <property type="entry name" value="Pleckstrin-homology domain (PH domain)/Phosphotyrosine-binding domain (PTB)"/>
    <property type="match status" value="1"/>
</dbReference>
<reference evidence="3" key="1">
    <citation type="submission" date="2022-11" db="UniProtKB">
        <authorList>
            <consortium name="WormBaseParasite"/>
        </authorList>
    </citation>
    <scope>IDENTIFICATION</scope>
</reference>
<sequence length="336" mass="39589">MLTAASQADEGALLSDPLLQRLFRLFMLFSDITEIGQQRITPEQTHFLINNFFRVSRPDQYQCSIPTITCSETVSFRDLIHICDLLFPNRKHLEPIVDRVFERFVSQVIYKGFVMCRRGTRTSGCIQRDRKWRTYWCTLSPGAIYLWPLHKATTASNRKLITLDHGSTILMGSFDEERFTWQLTCAKSKFIFGDFDELRRTHWIHEMQLATDRRTKAELLEYDRNCSKKAENLTPSEKNLSWRLALESENARLMQLLDDERRALHDEEIVRTLAARMLDEEREMREKLEKRVKSLESRLAEQTRNEANLVENDKENRKRLDEERTNGCMKVCAQSL</sequence>
<evidence type="ECO:0000313" key="3">
    <source>
        <dbReference type="WBParaSite" id="PgR008_g143_t01"/>
    </source>
</evidence>